<protein>
    <submittedName>
        <fullName evidence="2">Uncharacterized protein</fullName>
    </submittedName>
</protein>
<dbReference type="OrthoDB" id="10650364at2759"/>
<evidence type="ECO:0000313" key="2">
    <source>
        <dbReference type="EMBL" id="CDW22961.1"/>
    </source>
</evidence>
<evidence type="ECO:0000256" key="1">
    <source>
        <dbReference type="SAM" id="SignalP"/>
    </source>
</evidence>
<reference evidence="2" key="1">
    <citation type="submission" date="2014-05" db="EMBL/GenBank/DDBJ databases">
        <authorList>
            <person name="Chronopoulou M."/>
        </authorList>
    </citation>
    <scope>NUCLEOTIDE SEQUENCE</scope>
    <source>
        <tissue evidence="2">Whole organism</tissue>
    </source>
</reference>
<organism evidence="2">
    <name type="scientific">Lepeophtheirus salmonis</name>
    <name type="common">Salmon louse</name>
    <name type="synonym">Caligus salmonis</name>
    <dbReference type="NCBI Taxonomy" id="72036"/>
    <lineage>
        <taxon>Eukaryota</taxon>
        <taxon>Metazoa</taxon>
        <taxon>Ecdysozoa</taxon>
        <taxon>Arthropoda</taxon>
        <taxon>Crustacea</taxon>
        <taxon>Multicrustacea</taxon>
        <taxon>Hexanauplia</taxon>
        <taxon>Copepoda</taxon>
        <taxon>Siphonostomatoida</taxon>
        <taxon>Caligidae</taxon>
        <taxon>Lepeophtheirus</taxon>
    </lineage>
</organism>
<proteinExistence type="predicted"/>
<dbReference type="EMBL" id="HACA01005600">
    <property type="protein sequence ID" value="CDW22961.1"/>
    <property type="molecule type" value="Transcribed_RNA"/>
</dbReference>
<keyword evidence="1" id="KW-0732">Signal</keyword>
<feature type="chain" id="PRO_5005487684" evidence="1">
    <location>
        <begin position="23"/>
        <end position="96"/>
    </location>
</feature>
<dbReference type="AlphaFoldDB" id="A0A0K2TBY7"/>
<sequence>MSSSANWFISLTLLILLQDVLCNYVDVEILDGFGNVRLELGSLQKFECLATGEDLNGRFVWSIGGEELPSPVILDKENDDYDPELWIQKSSIKFLV</sequence>
<feature type="non-terminal residue" evidence="2">
    <location>
        <position position="96"/>
    </location>
</feature>
<accession>A0A0K2TBY7</accession>
<feature type="signal peptide" evidence="1">
    <location>
        <begin position="1"/>
        <end position="22"/>
    </location>
</feature>
<name>A0A0K2TBY7_LEPSM</name>